<dbReference type="AlphaFoldDB" id="A0A2N9HIQ7"/>
<name>A0A2N9HIQ7_FAGSY</name>
<gene>
    <name evidence="2" type="ORF">FSB_LOCUS39730</name>
</gene>
<feature type="region of interest" description="Disordered" evidence="1">
    <location>
        <begin position="1"/>
        <end position="34"/>
    </location>
</feature>
<proteinExistence type="predicted"/>
<evidence type="ECO:0000313" key="2">
    <source>
        <dbReference type="EMBL" id="SPD11848.1"/>
    </source>
</evidence>
<sequence length="226" mass="24282">MSNNHSISQIFSSQQVKAEQRKAKSEQEQKRKKLTKAHIVHLGCVKHPLGSDPICLLQARSVRHLHEQSNLSSAPIRSVSFKPALVSMCLSSVKPSSALICSPRPDLICLGLGLVLYGPARLLQAISVLIWSSTIQLGSFEPDLPSTAPSNSSTAPICPPRPRFALHGPDLSRLPRFTSVPICLGSLDLSRTRSDLLGISKNSQTRIGLDPICLSSASASIYSASA</sequence>
<evidence type="ECO:0000256" key="1">
    <source>
        <dbReference type="SAM" id="MobiDB-lite"/>
    </source>
</evidence>
<feature type="compositionally biased region" description="Polar residues" evidence="1">
    <location>
        <begin position="1"/>
        <end position="17"/>
    </location>
</feature>
<reference evidence="2" key="1">
    <citation type="submission" date="2018-02" db="EMBL/GenBank/DDBJ databases">
        <authorList>
            <person name="Cohen D.B."/>
            <person name="Kent A.D."/>
        </authorList>
    </citation>
    <scope>NUCLEOTIDE SEQUENCE</scope>
</reference>
<dbReference type="EMBL" id="OIVN01003524">
    <property type="protein sequence ID" value="SPD11848.1"/>
    <property type="molecule type" value="Genomic_DNA"/>
</dbReference>
<organism evidence="2">
    <name type="scientific">Fagus sylvatica</name>
    <name type="common">Beechnut</name>
    <dbReference type="NCBI Taxonomy" id="28930"/>
    <lineage>
        <taxon>Eukaryota</taxon>
        <taxon>Viridiplantae</taxon>
        <taxon>Streptophyta</taxon>
        <taxon>Embryophyta</taxon>
        <taxon>Tracheophyta</taxon>
        <taxon>Spermatophyta</taxon>
        <taxon>Magnoliopsida</taxon>
        <taxon>eudicotyledons</taxon>
        <taxon>Gunneridae</taxon>
        <taxon>Pentapetalae</taxon>
        <taxon>rosids</taxon>
        <taxon>fabids</taxon>
        <taxon>Fagales</taxon>
        <taxon>Fagaceae</taxon>
        <taxon>Fagus</taxon>
    </lineage>
</organism>
<feature type="compositionally biased region" description="Basic and acidic residues" evidence="1">
    <location>
        <begin position="18"/>
        <end position="29"/>
    </location>
</feature>
<protein>
    <submittedName>
        <fullName evidence="2">Uncharacterized protein</fullName>
    </submittedName>
</protein>
<accession>A0A2N9HIQ7</accession>